<feature type="compositionally biased region" description="Basic and acidic residues" evidence="1">
    <location>
        <begin position="198"/>
        <end position="208"/>
    </location>
</feature>
<feature type="compositionally biased region" description="Basic and acidic residues" evidence="1">
    <location>
        <begin position="177"/>
        <end position="190"/>
    </location>
</feature>
<dbReference type="EMBL" id="JARBHB010000003">
    <property type="protein sequence ID" value="KAJ8890125.1"/>
    <property type="molecule type" value="Genomic_DNA"/>
</dbReference>
<keyword evidence="3" id="KW-1185">Reference proteome</keyword>
<feature type="region of interest" description="Disordered" evidence="1">
    <location>
        <begin position="133"/>
        <end position="164"/>
    </location>
</feature>
<organism evidence="2 3">
    <name type="scientific">Dryococelus australis</name>
    <dbReference type="NCBI Taxonomy" id="614101"/>
    <lineage>
        <taxon>Eukaryota</taxon>
        <taxon>Metazoa</taxon>
        <taxon>Ecdysozoa</taxon>
        <taxon>Arthropoda</taxon>
        <taxon>Hexapoda</taxon>
        <taxon>Insecta</taxon>
        <taxon>Pterygota</taxon>
        <taxon>Neoptera</taxon>
        <taxon>Polyneoptera</taxon>
        <taxon>Phasmatodea</taxon>
        <taxon>Verophasmatodea</taxon>
        <taxon>Anareolatae</taxon>
        <taxon>Phasmatidae</taxon>
        <taxon>Eurycanthinae</taxon>
        <taxon>Dryococelus</taxon>
    </lineage>
</organism>
<accession>A0ABQ9I1H0</accession>
<dbReference type="Proteomes" id="UP001159363">
    <property type="component" value="Chromosome 3"/>
</dbReference>
<feature type="region of interest" description="Disordered" evidence="1">
    <location>
        <begin position="177"/>
        <end position="256"/>
    </location>
</feature>
<reference evidence="2 3" key="1">
    <citation type="submission" date="2023-02" db="EMBL/GenBank/DDBJ databases">
        <title>LHISI_Scaffold_Assembly.</title>
        <authorList>
            <person name="Stuart O.P."/>
            <person name="Cleave R."/>
            <person name="Magrath M.J.L."/>
            <person name="Mikheyev A.S."/>
        </authorList>
    </citation>
    <scope>NUCLEOTIDE SEQUENCE [LARGE SCALE GENOMIC DNA]</scope>
    <source>
        <strain evidence="2">Daus_M_001</strain>
        <tissue evidence="2">Leg muscle</tissue>
    </source>
</reference>
<evidence type="ECO:0000313" key="2">
    <source>
        <dbReference type="EMBL" id="KAJ8890125.1"/>
    </source>
</evidence>
<name>A0ABQ9I1H0_9NEOP</name>
<gene>
    <name evidence="2" type="ORF">PR048_009632</name>
</gene>
<protein>
    <submittedName>
        <fullName evidence="2">Uncharacterized protein</fullName>
    </submittedName>
</protein>
<evidence type="ECO:0000313" key="3">
    <source>
        <dbReference type="Proteomes" id="UP001159363"/>
    </source>
</evidence>
<feature type="compositionally biased region" description="Polar residues" evidence="1">
    <location>
        <begin position="234"/>
        <end position="256"/>
    </location>
</feature>
<sequence length="273" mass="29779">MSSREMIRIVLNWSIFLDSIAVKLLAFHHGEPGSIPGSVTPGIVPDDAAERRVSQGFPVSPALAFQRWSILTSPSTALKTSLLRTAQISQLNSTNVNSRRLVDSEVIRVGATCSGKRDWGRNGKESVMAFVGDPSQHSPGVIPENHGRPKSGWLNRESNPGRPECESMMIEVNMVRRRNEGTGETGDPRENSPTNGIVRHDSHLRKSSDPAGDSNLNGYTLMMPTAMHCEASATDPSQKSRQSSRYGPFNFTTARPSTRMDLPDVLIAELGST</sequence>
<evidence type="ECO:0000256" key="1">
    <source>
        <dbReference type="SAM" id="MobiDB-lite"/>
    </source>
</evidence>
<proteinExistence type="predicted"/>
<comment type="caution">
    <text evidence="2">The sequence shown here is derived from an EMBL/GenBank/DDBJ whole genome shotgun (WGS) entry which is preliminary data.</text>
</comment>